<gene>
    <name evidence="2" type="ORF">CMC5_000820</name>
</gene>
<proteinExistence type="predicted"/>
<dbReference type="STRING" id="52.CMC5_000820"/>
<keyword evidence="3" id="KW-1185">Reference proteome</keyword>
<evidence type="ECO:0000313" key="2">
    <source>
        <dbReference type="EMBL" id="AKT35970.1"/>
    </source>
</evidence>
<dbReference type="RefSeq" id="WP_050428550.1">
    <property type="nucleotide sequence ID" value="NZ_CP012159.1"/>
</dbReference>
<sequence length="299" mass="32237">MPPDRTAIGPLRGELALHLGGSLAHTASALTTVPVAPAPAPTRGRGQAPPAPPAEDPAEHLARLMDLHGSVALARELENQAATPPALPLRGQRNGLGAASAMRAVVEDRLLELAGTVQKTFEEPFHRRNRVPGPREMFALLEQTGMLGPSRRISAGAVTAIWEPFGELVGRMFTRIRFEVQSLRQEIAPGLRAFGPESARLEQLDTMIGRATEKGRERVLGELAPALGRCFGQSLHVAVGALPDEVKPPELQGWFGDRGWVRGEMERMRRVVEAVFTHQTRRLVALVDAAGMPLAPYAG</sequence>
<feature type="compositionally biased region" description="Low complexity" evidence="1">
    <location>
        <begin position="35"/>
        <end position="48"/>
    </location>
</feature>
<dbReference type="KEGG" id="ccro:CMC5_000820"/>
<dbReference type="EMBL" id="CP012159">
    <property type="protein sequence ID" value="AKT35970.1"/>
    <property type="molecule type" value="Genomic_DNA"/>
</dbReference>
<protein>
    <submittedName>
        <fullName evidence="2">Uncharacterized protein</fullName>
    </submittedName>
</protein>
<dbReference type="AlphaFoldDB" id="A0A0K1E512"/>
<organism evidence="2 3">
    <name type="scientific">Chondromyces crocatus</name>
    <dbReference type="NCBI Taxonomy" id="52"/>
    <lineage>
        <taxon>Bacteria</taxon>
        <taxon>Pseudomonadati</taxon>
        <taxon>Myxococcota</taxon>
        <taxon>Polyangia</taxon>
        <taxon>Polyangiales</taxon>
        <taxon>Polyangiaceae</taxon>
        <taxon>Chondromyces</taxon>
    </lineage>
</organism>
<feature type="region of interest" description="Disordered" evidence="1">
    <location>
        <begin position="35"/>
        <end position="57"/>
    </location>
</feature>
<evidence type="ECO:0000313" key="3">
    <source>
        <dbReference type="Proteomes" id="UP000067626"/>
    </source>
</evidence>
<dbReference type="Proteomes" id="UP000067626">
    <property type="component" value="Chromosome"/>
</dbReference>
<accession>A0A0K1E512</accession>
<reference evidence="2 3" key="1">
    <citation type="submission" date="2015-07" db="EMBL/GenBank/DDBJ databases">
        <title>Genome analysis of myxobacterium Chondromyces crocatus Cm c5 reveals a high potential for natural compound synthesis and the genetic basis for the loss of fruiting body formation.</title>
        <authorList>
            <person name="Zaburannyi N."/>
            <person name="Bunk B."/>
            <person name="Maier J."/>
            <person name="Overmann J."/>
            <person name="Mueller R."/>
        </authorList>
    </citation>
    <scope>NUCLEOTIDE SEQUENCE [LARGE SCALE GENOMIC DNA]</scope>
    <source>
        <strain evidence="2 3">Cm c5</strain>
    </source>
</reference>
<dbReference type="OrthoDB" id="5510339at2"/>
<name>A0A0K1E512_CHOCO</name>
<evidence type="ECO:0000256" key="1">
    <source>
        <dbReference type="SAM" id="MobiDB-lite"/>
    </source>
</evidence>